<dbReference type="PRINTS" id="PR00364">
    <property type="entry name" value="DISEASERSIST"/>
</dbReference>
<organism evidence="4 5">
    <name type="scientific">Limnoraphis robusta CS-951</name>
    <dbReference type="NCBI Taxonomy" id="1637645"/>
    <lineage>
        <taxon>Bacteria</taxon>
        <taxon>Bacillati</taxon>
        <taxon>Cyanobacteriota</taxon>
        <taxon>Cyanophyceae</taxon>
        <taxon>Oscillatoriophycideae</taxon>
        <taxon>Oscillatoriales</taxon>
        <taxon>Sirenicapillariaceae</taxon>
        <taxon>Limnoraphis</taxon>
    </lineage>
</organism>
<dbReference type="OrthoDB" id="581379at2"/>
<sequence>MNIQEVLQWTDEQVFAKTGKHLDSLQKAILEGTWQGQKYGEIAENYNCSHDHVKKQAWKLWKVLSDILEEDIKQSNFRSLFETLGSSSNIKNNCVNIVNNSVNLNSENSQSSEITQHQNPNLQKDRSHPPNNNNSNLNQPKKYSDLTEAPEVLSFYDRTSELSTLKQWILEEQMRLITIYGLSEIGKSAIAVQLIKEIKQEFDIIIWRSLSHKPLLSELKTNLIQCLSQIGDSPLATILDYFRSYRCLLILDDLQSILCSGQLAGQYLPDYEDYGLFFKQISTSYHPSCLILLSWEKAREIATLEGINSCIRTLHLQGLGEGGKALLQEKELLDEEQWLELIELYQGHPVALKLIANTIDNLFNGCVSQFLNSKTVFLGDLEPLLQSHWQRLSVMEKQIMIEMANQSKEVEIEPMILELKLSRDEVINGIQSLQRRGLVEKRKEANHSKFFLNPLFKIYMVKKGVNQ</sequence>
<feature type="domain" description="NB-ARC" evidence="2">
    <location>
        <begin position="161"/>
        <end position="254"/>
    </location>
</feature>
<feature type="domain" description="vWA-MoxR associated protein N-terminal HTH" evidence="3">
    <location>
        <begin position="1"/>
        <end position="82"/>
    </location>
</feature>
<dbReference type="Pfam" id="PF26355">
    <property type="entry name" value="HTH_VMAP-M9"/>
    <property type="match status" value="1"/>
</dbReference>
<reference evidence="4 5" key="1">
    <citation type="submission" date="2015-06" db="EMBL/GenBank/DDBJ databases">
        <title>Draft genome assembly of filamentous brackish cyanobacterium Limnoraphis robusta strain CS-951.</title>
        <authorList>
            <person name="Willis A."/>
            <person name="Parks M."/>
            <person name="Burford M.A."/>
        </authorList>
    </citation>
    <scope>NUCLEOTIDE SEQUENCE [LARGE SCALE GENOMIC DNA]</scope>
    <source>
        <strain evidence="4 5">CS-951</strain>
    </source>
</reference>
<protein>
    <submittedName>
        <fullName evidence="4">Uncharacterized protein</fullName>
    </submittedName>
</protein>
<evidence type="ECO:0000256" key="1">
    <source>
        <dbReference type="SAM" id="MobiDB-lite"/>
    </source>
</evidence>
<dbReference type="Pfam" id="PF00931">
    <property type="entry name" value="NB-ARC"/>
    <property type="match status" value="1"/>
</dbReference>
<evidence type="ECO:0000313" key="5">
    <source>
        <dbReference type="Proteomes" id="UP000033607"/>
    </source>
</evidence>
<dbReference type="SUPFAM" id="SSF52540">
    <property type="entry name" value="P-loop containing nucleoside triphosphate hydrolases"/>
    <property type="match status" value="1"/>
</dbReference>
<dbReference type="InterPro" id="IPR013324">
    <property type="entry name" value="RNA_pol_sigma_r3/r4-like"/>
</dbReference>
<accession>A0A0F5YG56</accession>
<gene>
    <name evidence="4" type="ORF">WN50_11940</name>
</gene>
<name>A0A0F5YG56_9CYAN</name>
<dbReference type="InterPro" id="IPR002182">
    <property type="entry name" value="NB-ARC"/>
</dbReference>
<feature type="region of interest" description="Disordered" evidence="1">
    <location>
        <begin position="107"/>
        <end position="142"/>
    </location>
</feature>
<dbReference type="InterPro" id="IPR027417">
    <property type="entry name" value="P-loop_NTPase"/>
</dbReference>
<comment type="caution">
    <text evidence="4">The sequence shown here is derived from an EMBL/GenBank/DDBJ whole genome shotgun (WGS) entry which is preliminary data.</text>
</comment>
<dbReference type="Gene3D" id="3.40.50.300">
    <property type="entry name" value="P-loop containing nucleotide triphosphate hydrolases"/>
    <property type="match status" value="1"/>
</dbReference>
<dbReference type="Proteomes" id="UP000033607">
    <property type="component" value="Unassembled WGS sequence"/>
</dbReference>
<evidence type="ECO:0000259" key="2">
    <source>
        <dbReference type="Pfam" id="PF00931"/>
    </source>
</evidence>
<dbReference type="AlphaFoldDB" id="A0A0F5YG56"/>
<proteinExistence type="predicted"/>
<dbReference type="GO" id="GO:0043531">
    <property type="term" value="F:ADP binding"/>
    <property type="evidence" value="ECO:0007669"/>
    <property type="project" value="InterPro"/>
</dbReference>
<dbReference type="RefSeq" id="WP_046278770.1">
    <property type="nucleotide sequence ID" value="NZ_LATL02000004.1"/>
</dbReference>
<evidence type="ECO:0000313" key="4">
    <source>
        <dbReference type="EMBL" id="KKD37866.1"/>
    </source>
</evidence>
<dbReference type="SUPFAM" id="SSF88659">
    <property type="entry name" value="Sigma3 and sigma4 domains of RNA polymerase sigma factors"/>
    <property type="match status" value="1"/>
</dbReference>
<evidence type="ECO:0000259" key="3">
    <source>
        <dbReference type="Pfam" id="PF26355"/>
    </source>
</evidence>
<dbReference type="EMBL" id="LATL02000004">
    <property type="protein sequence ID" value="KKD37866.1"/>
    <property type="molecule type" value="Genomic_DNA"/>
</dbReference>
<dbReference type="PATRIC" id="fig|1637645.4.peg.69"/>
<dbReference type="InterPro" id="IPR058651">
    <property type="entry name" value="HTH_VMAP-M9"/>
</dbReference>